<dbReference type="AlphaFoldDB" id="W4MD51"/>
<protein>
    <recommendedName>
        <fullName evidence="3">Thioredoxin peroxidase</fullName>
    </recommendedName>
</protein>
<evidence type="ECO:0000259" key="5">
    <source>
        <dbReference type="Pfam" id="PF00578"/>
    </source>
</evidence>
<dbReference type="PANTHER" id="PTHR10681">
    <property type="entry name" value="THIOREDOXIN PEROXIDASE"/>
    <property type="match status" value="1"/>
</dbReference>
<reference evidence="6 7" key="1">
    <citation type="journal article" date="2014" name="Nature">
        <title>An environmental bacterial taxon with a large and distinct metabolic repertoire.</title>
        <authorList>
            <person name="Wilson M.C."/>
            <person name="Mori T."/>
            <person name="Ruckert C."/>
            <person name="Uria A.R."/>
            <person name="Helf M.J."/>
            <person name="Takada K."/>
            <person name="Gernert C."/>
            <person name="Steffens U.A."/>
            <person name="Heycke N."/>
            <person name="Schmitt S."/>
            <person name="Rinke C."/>
            <person name="Helfrich E.J."/>
            <person name="Brachmann A.O."/>
            <person name="Gurgui C."/>
            <person name="Wakimoto T."/>
            <person name="Kracht M."/>
            <person name="Crusemann M."/>
            <person name="Hentschel U."/>
            <person name="Abe I."/>
            <person name="Matsunaga S."/>
            <person name="Kalinowski J."/>
            <person name="Takeyama H."/>
            <person name="Piel J."/>
        </authorList>
    </citation>
    <scope>NUCLEOTIDE SEQUENCE [LARGE SCALE GENOMIC DNA]</scope>
    <source>
        <strain evidence="7">TSY2</strain>
    </source>
</reference>
<gene>
    <name evidence="6" type="ORF">ETSY2_07175</name>
</gene>
<dbReference type="EMBL" id="AZHX01000292">
    <property type="protein sequence ID" value="ETX08133.1"/>
    <property type="molecule type" value="Genomic_DNA"/>
</dbReference>
<dbReference type="SUPFAM" id="SSF52833">
    <property type="entry name" value="Thioredoxin-like"/>
    <property type="match status" value="1"/>
</dbReference>
<evidence type="ECO:0000256" key="1">
    <source>
        <dbReference type="ARBA" id="ARBA00009796"/>
    </source>
</evidence>
<organism evidence="6 7">
    <name type="scientific">Candidatus Entotheonella gemina</name>
    <dbReference type="NCBI Taxonomy" id="1429439"/>
    <lineage>
        <taxon>Bacteria</taxon>
        <taxon>Pseudomonadati</taxon>
        <taxon>Nitrospinota/Tectimicrobiota group</taxon>
        <taxon>Candidatus Tectimicrobiota</taxon>
        <taxon>Candidatus Entotheonellia</taxon>
        <taxon>Candidatus Entotheonellales</taxon>
        <taxon>Candidatus Entotheonellaceae</taxon>
        <taxon>Candidatus Entotheonella</taxon>
    </lineage>
</organism>
<dbReference type="Gene3D" id="3.40.30.10">
    <property type="entry name" value="Glutaredoxin"/>
    <property type="match status" value="1"/>
</dbReference>
<comment type="caution">
    <text evidence="6">The sequence shown here is derived from an EMBL/GenBank/DDBJ whole genome shotgun (WGS) entry which is preliminary data.</text>
</comment>
<keyword evidence="2" id="KW-0560">Oxidoreductase</keyword>
<accession>W4MD51</accession>
<dbReference type="InterPro" id="IPR036249">
    <property type="entry name" value="Thioredoxin-like_sf"/>
</dbReference>
<dbReference type="HOGENOM" id="CLU_042529_18_0_7"/>
<evidence type="ECO:0000256" key="4">
    <source>
        <dbReference type="ARBA" id="ARBA00037420"/>
    </source>
</evidence>
<dbReference type="InterPro" id="IPR050217">
    <property type="entry name" value="Peroxiredoxin"/>
</dbReference>
<dbReference type="PANTHER" id="PTHR10681:SF128">
    <property type="entry name" value="THIOREDOXIN-DEPENDENT PEROXIDE REDUCTASE, MITOCHONDRIAL"/>
    <property type="match status" value="1"/>
</dbReference>
<feature type="domain" description="Alkyl hydroperoxide reductase subunit C/ Thiol specific antioxidant" evidence="5">
    <location>
        <begin position="3"/>
        <end position="81"/>
    </location>
</feature>
<comment type="function">
    <text evidence="4">Thiol-specific peroxidase that catalyzes the reduction of hydrogen peroxide and organic hydroperoxides to water and alcohols, respectively. Plays a role in cell protection against oxidative stress by detoxifying peroxides.</text>
</comment>
<dbReference type="GO" id="GO:0045454">
    <property type="term" value="P:cell redox homeostasis"/>
    <property type="evidence" value="ECO:0007669"/>
    <property type="project" value="TreeGrafter"/>
</dbReference>
<evidence type="ECO:0000313" key="7">
    <source>
        <dbReference type="Proteomes" id="UP000019140"/>
    </source>
</evidence>
<dbReference type="GO" id="GO:0033554">
    <property type="term" value="P:cellular response to stress"/>
    <property type="evidence" value="ECO:0007669"/>
    <property type="project" value="TreeGrafter"/>
</dbReference>
<evidence type="ECO:0000256" key="2">
    <source>
        <dbReference type="ARBA" id="ARBA00023002"/>
    </source>
</evidence>
<name>W4MD51_9BACT</name>
<evidence type="ECO:0000313" key="6">
    <source>
        <dbReference type="EMBL" id="ETX08133.1"/>
    </source>
</evidence>
<proteinExistence type="inferred from homology"/>
<keyword evidence="7" id="KW-1185">Reference proteome</keyword>
<dbReference type="InterPro" id="IPR000866">
    <property type="entry name" value="AhpC/TSA"/>
</dbReference>
<sequence length="104" mass="11733">MTFRRLNSRLEELDAQVLGISCDHTASHRAWTLSLGGVPYPELSDWHPKGEVSKAYDLWNEERGASIRAVIIIDKEGIIRFRETYQPGTLPDPQTVLRAVEGLS</sequence>
<dbReference type="GO" id="GO:0008379">
    <property type="term" value="F:thioredoxin peroxidase activity"/>
    <property type="evidence" value="ECO:0007669"/>
    <property type="project" value="TreeGrafter"/>
</dbReference>
<dbReference type="GO" id="GO:0005829">
    <property type="term" value="C:cytosol"/>
    <property type="evidence" value="ECO:0007669"/>
    <property type="project" value="TreeGrafter"/>
</dbReference>
<dbReference type="GO" id="GO:0006979">
    <property type="term" value="P:response to oxidative stress"/>
    <property type="evidence" value="ECO:0007669"/>
    <property type="project" value="TreeGrafter"/>
</dbReference>
<dbReference type="Pfam" id="PF00578">
    <property type="entry name" value="AhpC-TSA"/>
    <property type="match status" value="1"/>
</dbReference>
<evidence type="ECO:0000256" key="3">
    <source>
        <dbReference type="ARBA" id="ARBA00032824"/>
    </source>
</evidence>
<dbReference type="GO" id="GO:0042744">
    <property type="term" value="P:hydrogen peroxide catabolic process"/>
    <property type="evidence" value="ECO:0007669"/>
    <property type="project" value="TreeGrafter"/>
</dbReference>
<dbReference type="Proteomes" id="UP000019140">
    <property type="component" value="Unassembled WGS sequence"/>
</dbReference>
<comment type="similarity">
    <text evidence="1">Belongs to the peroxiredoxin family. AhpC/Prx1 subfamily.</text>
</comment>